<feature type="domain" description="Flagellar M-ring C-terminal" evidence="13">
    <location>
        <begin position="278"/>
        <end position="441"/>
    </location>
</feature>
<dbReference type="RefSeq" id="WP_317975408.1">
    <property type="nucleotide sequence ID" value="NZ_BTFW01000001.1"/>
</dbReference>
<evidence type="ECO:0000256" key="11">
    <source>
        <dbReference type="SAM" id="Phobius"/>
    </source>
</evidence>
<comment type="subcellular location">
    <subcellularLocation>
        <location evidence="1 9">Bacterial flagellum basal body</location>
    </subcellularLocation>
    <subcellularLocation>
        <location evidence="2">Cell membrane</location>
        <topology evidence="2">Multi-pass membrane protein</topology>
    </subcellularLocation>
</comment>
<dbReference type="NCBIfam" id="TIGR00206">
    <property type="entry name" value="fliF"/>
    <property type="match status" value="1"/>
</dbReference>
<organism evidence="14 15">
    <name type="scientific">Novosphingobium pituita</name>
    <dbReference type="NCBI Taxonomy" id="3056842"/>
    <lineage>
        <taxon>Bacteria</taxon>
        <taxon>Pseudomonadati</taxon>
        <taxon>Pseudomonadota</taxon>
        <taxon>Alphaproteobacteria</taxon>
        <taxon>Sphingomonadales</taxon>
        <taxon>Sphingomonadaceae</taxon>
        <taxon>Novosphingobium</taxon>
    </lineage>
</organism>
<keyword evidence="15" id="KW-1185">Reference proteome</keyword>
<feature type="compositionally biased region" description="Acidic residues" evidence="10">
    <location>
        <begin position="508"/>
        <end position="531"/>
    </location>
</feature>
<evidence type="ECO:0000256" key="8">
    <source>
        <dbReference type="ARBA" id="ARBA00023143"/>
    </source>
</evidence>
<feature type="region of interest" description="Disordered" evidence="10">
    <location>
        <begin position="302"/>
        <end position="373"/>
    </location>
</feature>
<dbReference type="PANTHER" id="PTHR30046:SF0">
    <property type="entry name" value="FLAGELLAR M-RING PROTEIN"/>
    <property type="match status" value="1"/>
</dbReference>
<dbReference type="InterPro" id="IPR045851">
    <property type="entry name" value="AMP-bd_C_sf"/>
</dbReference>
<evidence type="ECO:0000256" key="1">
    <source>
        <dbReference type="ARBA" id="ARBA00004117"/>
    </source>
</evidence>
<evidence type="ECO:0000256" key="7">
    <source>
        <dbReference type="ARBA" id="ARBA00023136"/>
    </source>
</evidence>
<feature type="transmembrane region" description="Helical" evidence="11">
    <location>
        <begin position="456"/>
        <end position="478"/>
    </location>
</feature>
<comment type="caution">
    <text evidence="14">The sequence shown here is derived from an EMBL/GenBank/DDBJ whole genome shotgun (WGS) entry which is preliminary data.</text>
</comment>
<keyword evidence="7 11" id="KW-0472">Membrane</keyword>
<evidence type="ECO:0000259" key="12">
    <source>
        <dbReference type="Pfam" id="PF01514"/>
    </source>
</evidence>
<gene>
    <name evidence="14" type="ORF">NUTIK01_25340</name>
</gene>
<keyword evidence="5 11" id="KW-0812">Transmembrane</keyword>
<keyword evidence="6 11" id="KW-1133">Transmembrane helix</keyword>
<dbReference type="InterPro" id="IPR013556">
    <property type="entry name" value="Flag_M-ring_C"/>
</dbReference>
<accession>A0ABQ6P917</accession>
<proteinExistence type="inferred from homology"/>
<evidence type="ECO:0000259" key="13">
    <source>
        <dbReference type="Pfam" id="PF08345"/>
    </source>
</evidence>
<name>A0ABQ6P917_9SPHN</name>
<evidence type="ECO:0000256" key="4">
    <source>
        <dbReference type="ARBA" id="ARBA00022475"/>
    </source>
</evidence>
<sequence length="604" mass="63108">MADLVHAGTGAGPPATIPPAAMARPSLLTPLTDPAGGSLPARMSSFLRQPPLRRVLPWFGGITAAGMTGLLWLAMAPAPQRMLYSDLSDAERAQVATALEKASIPYRIDNTTGAVTVGENDLYRARMVAASDGAIAAPESGAQMIDKLPMGASRTIEGQRLQAARERELELTIMEIDGVEAVRVHLAQPEKSVFVRDTAAPSASVMVRLAKGRQLAASQVAAVVNLVAGSVPGLSIDAVKVIDQHGRLLSSDKPGDADRLELQGRMEDKLREQVSQLLTPMLGEGNFSSEVQVDLDMDQVTSARESYDKQGAVRTETQSASQSSGNGAQGVPGVLSNTPPAPTTAAVGAPQGTPSPTPSGTPPPTNGESASSKTYELGREVAVTNNNPGKIRRLTVAVALSADVLAKAKPQEIDQIKQLVSAAVGADPARGDQVAVAVRPFSPADVSPPKFYETPWFAMAVRNGVALLAVLLTLLLGVRPLIRALRRDGAAPAGKKVKKGKKGKAAAADDEDDEDENGDEETAQEGADSAEGEIPRPTRSIGPSPTTGVIKPMLAPAQDESGAIDTELLSRQVGLAQRLVQEKPDSAVAVLRQMLKEPVAEESS</sequence>
<comment type="function">
    <text evidence="9">The M ring may be actively involved in energy transduction.</text>
</comment>
<dbReference type="Pfam" id="PF01514">
    <property type="entry name" value="YscJ_FliF"/>
    <property type="match status" value="1"/>
</dbReference>
<dbReference type="Pfam" id="PF08345">
    <property type="entry name" value="YscJ_FliF_C"/>
    <property type="match status" value="1"/>
</dbReference>
<evidence type="ECO:0000313" key="15">
    <source>
        <dbReference type="Proteomes" id="UP001187221"/>
    </source>
</evidence>
<feature type="compositionally biased region" description="Low complexity" evidence="10">
    <location>
        <begin position="343"/>
        <end position="352"/>
    </location>
</feature>
<feature type="compositionally biased region" description="Low complexity" evidence="10">
    <location>
        <begin position="12"/>
        <end position="21"/>
    </location>
</feature>
<feature type="region of interest" description="Disordered" evidence="10">
    <location>
        <begin position="492"/>
        <end position="563"/>
    </location>
</feature>
<feature type="compositionally biased region" description="Basic residues" evidence="10">
    <location>
        <begin position="495"/>
        <end position="504"/>
    </location>
</feature>
<evidence type="ECO:0000256" key="5">
    <source>
        <dbReference type="ARBA" id="ARBA00022692"/>
    </source>
</evidence>
<dbReference type="EMBL" id="BTFW01000001">
    <property type="protein sequence ID" value="GMM61757.1"/>
    <property type="molecule type" value="Genomic_DNA"/>
</dbReference>
<evidence type="ECO:0000256" key="2">
    <source>
        <dbReference type="ARBA" id="ARBA00004651"/>
    </source>
</evidence>
<reference evidence="14 15" key="1">
    <citation type="submission" date="2023-06" db="EMBL/GenBank/DDBJ databases">
        <title>Draft genome sequence of Novosphingobium sp. strain IK01.</title>
        <authorList>
            <person name="Hatamoto M."/>
            <person name="Ikarashi T."/>
            <person name="Yamaguchi T."/>
        </authorList>
    </citation>
    <scope>NUCLEOTIDE SEQUENCE [LARGE SCALE GENOMIC DNA]</scope>
    <source>
        <strain evidence="14 15">IK01</strain>
    </source>
</reference>
<feature type="compositionally biased region" description="Pro residues" evidence="10">
    <location>
        <begin position="353"/>
        <end position="365"/>
    </location>
</feature>
<evidence type="ECO:0000256" key="6">
    <source>
        <dbReference type="ARBA" id="ARBA00022989"/>
    </source>
</evidence>
<evidence type="ECO:0000256" key="3">
    <source>
        <dbReference type="ARBA" id="ARBA00007971"/>
    </source>
</evidence>
<dbReference type="Proteomes" id="UP001187221">
    <property type="component" value="Unassembled WGS sequence"/>
</dbReference>
<dbReference type="PRINTS" id="PR01009">
    <property type="entry name" value="FLGMRINGFLIF"/>
</dbReference>
<keyword evidence="4" id="KW-1003">Cell membrane</keyword>
<feature type="region of interest" description="Disordered" evidence="10">
    <location>
        <begin position="1"/>
        <end position="21"/>
    </location>
</feature>
<evidence type="ECO:0000256" key="10">
    <source>
        <dbReference type="SAM" id="MobiDB-lite"/>
    </source>
</evidence>
<dbReference type="PANTHER" id="PTHR30046">
    <property type="entry name" value="FLAGELLAR M-RING PROTEIN"/>
    <property type="match status" value="1"/>
</dbReference>
<evidence type="ECO:0000313" key="14">
    <source>
        <dbReference type="EMBL" id="GMM61757.1"/>
    </source>
</evidence>
<keyword evidence="8 9" id="KW-0975">Bacterial flagellum</keyword>
<feature type="domain" description="Flagellar M-ring N-terminal" evidence="12">
    <location>
        <begin position="80"/>
        <end position="250"/>
    </location>
</feature>
<dbReference type="Gene3D" id="3.30.300.30">
    <property type="match status" value="1"/>
</dbReference>
<comment type="similarity">
    <text evidence="3 9">Belongs to the FliF family.</text>
</comment>
<protein>
    <recommendedName>
        <fullName evidence="9">Flagellar M-ring protein</fullName>
    </recommendedName>
</protein>
<dbReference type="PIRSF" id="PIRSF004862">
    <property type="entry name" value="FliF"/>
    <property type="match status" value="1"/>
</dbReference>
<dbReference type="InterPro" id="IPR006182">
    <property type="entry name" value="FliF_N_dom"/>
</dbReference>
<dbReference type="InterPro" id="IPR043427">
    <property type="entry name" value="YscJ/FliF"/>
</dbReference>
<evidence type="ECO:0000256" key="9">
    <source>
        <dbReference type="PIRNR" id="PIRNR004862"/>
    </source>
</evidence>
<feature type="transmembrane region" description="Helical" evidence="11">
    <location>
        <begin position="55"/>
        <end position="75"/>
    </location>
</feature>
<dbReference type="InterPro" id="IPR000067">
    <property type="entry name" value="FlgMring_FliF"/>
</dbReference>